<evidence type="ECO:0000256" key="2">
    <source>
        <dbReference type="ARBA" id="ARBA00012104"/>
    </source>
</evidence>
<keyword evidence="16" id="KW-1185">Reference proteome</keyword>
<keyword evidence="7" id="KW-0067">ATP-binding</keyword>
<name>A0ABT0ZNG6_9LACO</name>
<keyword evidence="5" id="KW-0547">Nucleotide-binding</keyword>
<evidence type="ECO:0000256" key="10">
    <source>
        <dbReference type="ARBA" id="ARBA00042348"/>
    </source>
</evidence>
<dbReference type="SUPFAM" id="SSF53613">
    <property type="entry name" value="Ribokinase-like"/>
    <property type="match status" value="1"/>
</dbReference>
<dbReference type="Pfam" id="PF08543">
    <property type="entry name" value="Phos_pyr_kin"/>
    <property type="match status" value="1"/>
</dbReference>
<reference evidence="15 16" key="1">
    <citation type="submission" date="2022-06" db="EMBL/GenBank/DDBJ databases">
        <title>Fructobacillus taiwanensis sp. nov., isolated from the honeybee.</title>
        <authorList>
            <person name="Chen Y.-S."/>
            <person name="Wang L.-T."/>
            <person name="Lee Y.-S."/>
            <person name="Chang Y.-C."/>
            <person name="Wu H.-C."/>
            <person name="Liao C.-Y."/>
            <person name="Chen W.-H."/>
            <person name="Deng J.-N."/>
            <person name="Wang Y.-H."/>
        </authorList>
    </citation>
    <scope>NUCLEOTIDE SEQUENCE [LARGE SCALE GENOMIC DNA]</scope>
    <source>
        <strain evidence="15 16">W13</strain>
    </source>
</reference>
<evidence type="ECO:0000256" key="5">
    <source>
        <dbReference type="ARBA" id="ARBA00022741"/>
    </source>
</evidence>
<evidence type="ECO:0000256" key="1">
    <source>
        <dbReference type="ARBA" id="ARBA00009879"/>
    </source>
</evidence>
<keyword evidence="6 15" id="KW-0418">Kinase</keyword>
<dbReference type="PANTHER" id="PTHR20858">
    <property type="entry name" value="PHOSPHOMETHYLPYRIMIDINE KINASE"/>
    <property type="match status" value="1"/>
</dbReference>
<dbReference type="InterPro" id="IPR004399">
    <property type="entry name" value="HMP/HMP-P_kinase_dom"/>
</dbReference>
<dbReference type="EMBL" id="JAMWYK010000001">
    <property type="protein sequence ID" value="MCO0831534.1"/>
    <property type="molecule type" value="Genomic_DNA"/>
</dbReference>
<comment type="similarity">
    <text evidence="1">Belongs to the ThiD family.</text>
</comment>
<keyword evidence="3" id="KW-0808">Transferase</keyword>
<dbReference type="InterPro" id="IPR029056">
    <property type="entry name" value="Ribokinase-like"/>
</dbReference>
<evidence type="ECO:0000256" key="9">
    <source>
        <dbReference type="ARBA" id="ARBA00042307"/>
    </source>
</evidence>
<evidence type="ECO:0000313" key="16">
    <source>
        <dbReference type="Proteomes" id="UP001523234"/>
    </source>
</evidence>
<dbReference type="PANTHER" id="PTHR20858:SF19">
    <property type="entry name" value="PYRIDOXINE KINASE"/>
    <property type="match status" value="1"/>
</dbReference>
<evidence type="ECO:0000259" key="14">
    <source>
        <dbReference type="Pfam" id="PF08543"/>
    </source>
</evidence>
<accession>A0ABT0ZNG6</accession>
<evidence type="ECO:0000256" key="11">
    <source>
        <dbReference type="ARBA" id="ARBA00042396"/>
    </source>
</evidence>
<evidence type="ECO:0000256" key="3">
    <source>
        <dbReference type="ARBA" id="ARBA00022679"/>
    </source>
</evidence>
<sequence>MVKKILTIAGSDSLAGGGLQTDLATFTTMGMAGFAVISSIVSIKKDGVQIDPVPIETFQAQLDSLDQVERFSAIKIGLLRSVEQIEAVADFLKDYFGPVVVDPVMSFKEGETELSRDVIKAYREKLLPVASVATPNLNEAMLLLDDEDRTAPKSRNGALTLAADLSHLVRCAIYLKAGEGILEGQYTDVLIDESNHGVVLHYDALNDAYNHGSGCVLAASMAGFLADNLDLNEASRAAADFTRQALVHSYSLNRDEEEGNAFPNWRTLKWV</sequence>
<comment type="caution">
    <text evidence="15">The sequence shown here is derived from an EMBL/GenBank/DDBJ whole genome shotgun (WGS) entry which is preliminary data.</text>
</comment>
<dbReference type="InterPro" id="IPR013749">
    <property type="entry name" value="PM/HMP-P_kinase-1"/>
</dbReference>
<comment type="catalytic activity">
    <reaction evidence="13">
        <text>pyridoxal + ATP = pyridoxal 5'-phosphate + ADP + H(+)</text>
        <dbReference type="Rhea" id="RHEA:10224"/>
        <dbReference type="ChEBI" id="CHEBI:15378"/>
        <dbReference type="ChEBI" id="CHEBI:17310"/>
        <dbReference type="ChEBI" id="CHEBI:30616"/>
        <dbReference type="ChEBI" id="CHEBI:456216"/>
        <dbReference type="ChEBI" id="CHEBI:597326"/>
        <dbReference type="EC" id="2.7.1.35"/>
    </reaction>
</comment>
<feature type="domain" description="Pyridoxamine kinase/Phosphomethylpyrimidine kinase" evidence="14">
    <location>
        <begin position="12"/>
        <end position="255"/>
    </location>
</feature>
<dbReference type="EC" id="2.7.1.35" evidence="2"/>
<protein>
    <recommendedName>
        <fullName evidence="2">pyridoxal kinase</fullName>
        <ecNumber evidence="2">2.7.1.35</ecNumber>
    </recommendedName>
    <alternativeName>
        <fullName evidence="10">PN/PL/PM kinase</fullName>
    </alternativeName>
    <alternativeName>
        <fullName evidence="11">Pyridoxal kinase</fullName>
    </alternativeName>
    <alternativeName>
        <fullName evidence="9">Pyridoxamine kinase</fullName>
    </alternativeName>
    <alternativeName>
        <fullName evidence="12">Vitamin B6 kinase</fullName>
    </alternativeName>
</protein>
<evidence type="ECO:0000256" key="12">
    <source>
        <dbReference type="ARBA" id="ARBA00042531"/>
    </source>
</evidence>
<dbReference type="RefSeq" id="WP_252441938.1">
    <property type="nucleotide sequence ID" value="NZ_JAMWYK010000001.1"/>
</dbReference>
<keyword evidence="4" id="KW-0479">Metal-binding</keyword>
<dbReference type="CDD" id="cd01169">
    <property type="entry name" value="HMPP_kinase"/>
    <property type="match status" value="1"/>
</dbReference>
<evidence type="ECO:0000256" key="4">
    <source>
        <dbReference type="ARBA" id="ARBA00022723"/>
    </source>
</evidence>
<evidence type="ECO:0000256" key="8">
    <source>
        <dbReference type="ARBA" id="ARBA00022842"/>
    </source>
</evidence>
<evidence type="ECO:0000256" key="6">
    <source>
        <dbReference type="ARBA" id="ARBA00022777"/>
    </source>
</evidence>
<evidence type="ECO:0000313" key="15">
    <source>
        <dbReference type="EMBL" id="MCO0831534.1"/>
    </source>
</evidence>
<evidence type="ECO:0000256" key="7">
    <source>
        <dbReference type="ARBA" id="ARBA00022840"/>
    </source>
</evidence>
<gene>
    <name evidence="15" type="ORF">NFX39_00290</name>
</gene>
<evidence type="ECO:0000256" key="13">
    <source>
        <dbReference type="ARBA" id="ARBA00049293"/>
    </source>
</evidence>
<dbReference type="Proteomes" id="UP001523234">
    <property type="component" value="Unassembled WGS sequence"/>
</dbReference>
<proteinExistence type="inferred from homology"/>
<keyword evidence="8" id="KW-0460">Magnesium</keyword>
<dbReference type="GO" id="GO:0016301">
    <property type="term" value="F:kinase activity"/>
    <property type="evidence" value="ECO:0007669"/>
    <property type="project" value="UniProtKB-KW"/>
</dbReference>
<organism evidence="15 16">
    <name type="scientific">Fructobacillus apis</name>
    <dbReference type="NCBI Taxonomy" id="2935017"/>
    <lineage>
        <taxon>Bacteria</taxon>
        <taxon>Bacillati</taxon>
        <taxon>Bacillota</taxon>
        <taxon>Bacilli</taxon>
        <taxon>Lactobacillales</taxon>
        <taxon>Lactobacillaceae</taxon>
        <taxon>Fructobacillus</taxon>
    </lineage>
</organism>
<dbReference type="Gene3D" id="3.40.1190.20">
    <property type="match status" value="1"/>
</dbReference>